<proteinExistence type="predicted"/>
<feature type="domain" description="ATP-grasp" evidence="5">
    <location>
        <begin position="116"/>
        <end position="318"/>
    </location>
</feature>
<organism evidence="6 7">
    <name type="scientific">Streptomyces alfalfae</name>
    <dbReference type="NCBI Taxonomy" id="1642299"/>
    <lineage>
        <taxon>Bacteria</taxon>
        <taxon>Bacillati</taxon>
        <taxon>Actinomycetota</taxon>
        <taxon>Actinomycetes</taxon>
        <taxon>Kitasatosporales</taxon>
        <taxon>Streptomycetaceae</taxon>
        <taxon>Streptomyces</taxon>
    </lineage>
</organism>
<evidence type="ECO:0000313" key="6">
    <source>
        <dbReference type="EMBL" id="APY84883.1"/>
    </source>
</evidence>
<sequence length="418" mass="44057">MPAYLLVGYSADLLRVLDGFLAPDSVLVMDEPEVLAVRGARDRTGEIACFADVLPAPVQTDADRLPALVAPPPGVSAVLPGNDYGVVAAAVLADAWGLPGPGAEAARTFRDKRRQRRLADEAGIPQPTWREVSDAAEAAEFAAGCPDGFVLKPATLQSSEGVLVLEPGADVAAAWRHTTARNVIGGTMRLDGAPSPCLAERRLLGEEFSVELLLRDGAALFCNVTAKRLLGGVHPVEMGHVVPAPPEGGVRESLSASMLALARASGFRTGVMHGEWIIEDGMPHLVECAARLPGDQIHRLIELAYDWDLLRNWFRIAAGQEPAAAPRRPQGAAIRFLGVRPGRVTSVSGIDEARSTAGVRDVAVSVAVGSHVEPIRSSWERSGFVIATGPDGRGAERTARTASERIVIATEQDALAGA</sequence>
<dbReference type="Gene3D" id="3.30.470.20">
    <property type="entry name" value="ATP-grasp fold, B domain"/>
    <property type="match status" value="1"/>
</dbReference>
<evidence type="ECO:0000256" key="2">
    <source>
        <dbReference type="ARBA" id="ARBA00022741"/>
    </source>
</evidence>
<dbReference type="Pfam" id="PF13535">
    <property type="entry name" value="ATP-grasp_4"/>
    <property type="match status" value="1"/>
</dbReference>
<dbReference type="InterPro" id="IPR011761">
    <property type="entry name" value="ATP-grasp"/>
</dbReference>
<evidence type="ECO:0000313" key="7">
    <source>
        <dbReference type="Proteomes" id="UP000187191"/>
    </source>
</evidence>
<keyword evidence="3 4" id="KW-0067">ATP-binding</keyword>
<dbReference type="InterPro" id="IPR013815">
    <property type="entry name" value="ATP_grasp_subdomain_1"/>
</dbReference>
<dbReference type="EMBL" id="CP015588">
    <property type="protein sequence ID" value="APY84883.1"/>
    <property type="molecule type" value="Genomic_DNA"/>
</dbReference>
<dbReference type="SUPFAM" id="SSF56059">
    <property type="entry name" value="Glutathione synthetase ATP-binding domain-like"/>
    <property type="match status" value="1"/>
</dbReference>
<dbReference type="PANTHER" id="PTHR43585">
    <property type="entry name" value="FUMIPYRROLE BIOSYNTHESIS PROTEIN C"/>
    <property type="match status" value="1"/>
</dbReference>
<accession>A0ABN4VCD9</accession>
<protein>
    <recommendedName>
        <fullName evidence="5">ATP-grasp domain-containing protein</fullName>
    </recommendedName>
</protein>
<dbReference type="Gene3D" id="3.30.1490.20">
    <property type="entry name" value="ATP-grasp fold, A domain"/>
    <property type="match status" value="1"/>
</dbReference>
<dbReference type="Gene3D" id="3.40.50.20">
    <property type="match status" value="1"/>
</dbReference>
<keyword evidence="2 4" id="KW-0547">Nucleotide-binding</keyword>
<name>A0ABN4VCD9_9ACTN</name>
<dbReference type="PROSITE" id="PS50975">
    <property type="entry name" value="ATP_GRASP"/>
    <property type="match status" value="1"/>
</dbReference>
<gene>
    <name evidence="6" type="ORF">A7J05_03165</name>
</gene>
<dbReference type="PANTHER" id="PTHR43585:SF2">
    <property type="entry name" value="ATP-GRASP ENZYME FSQD"/>
    <property type="match status" value="1"/>
</dbReference>
<keyword evidence="1" id="KW-0436">Ligase</keyword>
<reference evidence="6 7" key="1">
    <citation type="submission" date="2016-05" db="EMBL/GenBank/DDBJ databases">
        <authorList>
            <person name="Gu J."/>
        </authorList>
    </citation>
    <scope>NUCLEOTIDE SEQUENCE [LARGE SCALE GENOMIC DNA]</scope>
    <source>
        <strain evidence="6 7">ACCC40021</strain>
    </source>
</reference>
<evidence type="ECO:0000256" key="1">
    <source>
        <dbReference type="ARBA" id="ARBA00022598"/>
    </source>
</evidence>
<evidence type="ECO:0000259" key="5">
    <source>
        <dbReference type="PROSITE" id="PS50975"/>
    </source>
</evidence>
<keyword evidence="7" id="KW-1185">Reference proteome</keyword>
<dbReference type="RefSeq" id="WP_076682618.1">
    <property type="nucleotide sequence ID" value="NZ_CP015588.1"/>
</dbReference>
<dbReference type="InterPro" id="IPR040570">
    <property type="entry name" value="LAL_C2"/>
</dbReference>
<dbReference type="Proteomes" id="UP000187191">
    <property type="component" value="Chromosome"/>
</dbReference>
<dbReference type="InterPro" id="IPR052032">
    <property type="entry name" value="ATP-dep_AA_Ligase"/>
</dbReference>
<evidence type="ECO:0000256" key="3">
    <source>
        <dbReference type="ARBA" id="ARBA00022840"/>
    </source>
</evidence>
<dbReference type="Pfam" id="PF18603">
    <property type="entry name" value="LAL_C2"/>
    <property type="match status" value="1"/>
</dbReference>
<evidence type="ECO:0000256" key="4">
    <source>
        <dbReference type="PROSITE-ProRule" id="PRU00409"/>
    </source>
</evidence>